<sequence length="133" mass="14810">MCIRDEFGAFVLARYDQFTPVCAVHIGEALGLLSTLAWVHKLNLGSVDFELDSKKIVGMFHARTQDAIEFGVIISHCKSLFSNYYSNSSVEFVRQQANEVAHSLAKAATFTASPQVIVDIPHCIEYILINDML</sequence>
<comment type="caution">
    <text evidence="2">The sequence shown here is derived from an EMBL/GenBank/DDBJ whole genome shotgun (WGS) entry which is preliminary data.</text>
</comment>
<name>A0A392R4Z0_9FABA</name>
<dbReference type="GO" id="GO:0004523">
    <property type="term" value="F:RNA-DNA hybrid ribonuclease activity"/>
    <property type="evidence" value="ECO:0007669"/>
    <property type="project" value="InterPro"/>
</dbReference>
<dbReference type="Gene3D" id="3.30.420.10">
    <property type="entry name" value="Ribonuclease H-like superfamily/Ribonuclease H"/>
    <property type="match status" value="1"/>
</dbReference>
<dbReference type="InterPro" id="IPR052929">
    <property type="entry name" value="RNase_H-like_EbsB-rel"/>
</dbReference>
<dbReference type="GO" id="GO:0003677">
    <property type="term" value="F:DNA binding"/>
    <property type="evidence" value="ECO:0007669"/>
    <property type="project" value="UniProtKB-KW"/>
</dbReference>
<dbReference type="Pfam" id="PF13456">
    <property type="entry name" value="RVT_3"/>
    <property type="match status" value="1"/>
</dbReference>
<reference evidence="2 3" key="1">
    <citation type="journal article" date="2018" name="Front. Plant Sci.">
        <title>Red Clover (Trifolium pratense) and Zigzag Clover (T. medium) - A Picture of Genomic Similarities and Differences.</title>
        <authorList>
            <person name="Dluhosova J."/>
            <person name="Istvanek J."/>
            <person name="Nedelnik J."/>
            <person name="Repkova J."/>
        </authorList>
    </citation>
    <scope>NUCLEOTIDE SEQUENCE [LARGE SCALE GENOMIC DNA]</scope>
    <source>
        <strain evidence="3">cv. 10/8</strain>
        <tissue evidence="2">Leaf</tissue>
    </source>
</reference>
<dbReference type="Proteomes" id="UP000265520">
    <property type="component" value="Unassembled WGS sequence"/>
</dbReference>
<evidence type="ECO:0000313" key="3">
    <source>
        <dbReference type="Proteomes" id="UP000265520"/>
    </source>
</evidence>
<proteinExistence type="predicted"/>
<keyword evidence="3" id="KW-1185">Reference proteome</keyword>
<feature type="domain" description="RNase H type-1" evidence="1">
    <location>
        <begin position="2"/>
        <end position="108"/>
    </location>
</feature>
<dbReference type="InterPro" id="IPR036397">
    <property type="entry name" value="RNaseH_sf"/>
</dbReference>
<keyword evidence="2" id="KW-0238">DNA-binding</keyword>
<dbReference type="PANTHER" id="PTHR47074:SF48">
    <property type="entry name" value="POLYNUCLEOTIDYL TRANSFERASE, RIBONUCLEASE H-LIKE SUPERFAMILY PROTEIN"/>
    <property type="match status" value="1"/>
</dbReference>
<accession>A0A392R4Z0</accession>
<dbReference type="AlphaFoldDB" id="A0A392R4Z0"/>
<organism evidence="2 3">
    <name type="scientific">Trifolium medium</name>
    <dbReference type="NCBI Taxonomy" id="97028"/>
    <lineage>
        <taxon>Eukaryota</taxon>
        <taxon>Viridiplantae</taxon>
        <taxon>Streptophyta</taxon>
        <taxon>Embryophyta</taxon>
        <taxon>Tracheophyta</taxon>
        <taxon>Spermatophyta</taxon>
        <taxon>Magnoliopsida</taxon>
        <taxon>eudicotyledons</taxon>
        <taxon>Gunneridae</taxon>
        <taxon>Pentapetalae</taxon>
        <taxon>rosids</taxon>
        <taxon>fabids</taxon>
        <taxon>Fabales</taxon>
        <taxon>Fabaceae</taxon>
        <taxon>Papilionoideae</taxon>
        <taxon>50 kb inversion clade</taxon>
        <taxon>NPAAA clade</taxon>
        <taxon>Hologalegina</taxon>
        <taxon>IRL clade</taxon>
        <taxon>Trifolieae</taxon>
        <taxon>Trifolium</taxon>
    </lineage>
</organism>
<evidence type="ECO:0000259" key="1">
    <source>
        <dbReference type="Pfam" id="PF13456"/>
    </source>
</evidence>
<evidence type="ECO:0000313" key="2">
    <source>
        <dbReference type="EMBL" id="MCI30906.1"/>
    </source>
</evidence>
<dbReference type="EMBL" id="LXQA010183055">
    <property type="protein sequence ID" value="MCI30906.1"/>
    <property type="molecule type" value="Genomic_DNA"/>
</dbReference>
<dbReference type="InterPro" id="IPR002156">
    <property type="entry name" value="RNaseH_domain"/>
</dbReference>
<protein>
    <submittedName>
        <fullName evidence="2">Replication protein A 70 kDa dna-binding subunit</fullName>
    </submittedName>
</protein>
<dbReference type="PANTHER" id="PTHR47074">
    <property type="entry name" value="BNAC02G40300D PROTEIN"/>
    <property type="match status" value="1"/>
</dbReference>